<dbReference type="Proteomes" id="UP001497497">
    <property type="component" value="Unassembled WGS sequence"/>
</dbReference>
<protein>
    <recommendedName>
        <fullName evidence="5">Choice-of-anchor D domain-containing protein</fullName>
    </recommendedName>
</protein>
<dbReference type="PANTHER" id="PTHR46769:SF2">
    <property type="entry name" value="FIBROCYSTIN-L ISOFORM 2 PRECURSOR-RELATED"/>
    <property type="match status" value="1"/>
</dbReference>
<dbReference type="PANTHER" id="PTHR46769">
    <property type="entry name" value="POLYCYSTIC KIDNEY AND HEPATIC DISEASE 1 (AUTOSOMAL RECESSIVE)-LIKE 1"/>
    <property type="match status" value="1"/>
</dbReference>
<proteinExistence type="predicted"/>
<sequence>YTIKNKGSLSVKVTSIQKASPPIAGSFTVTFKGDTTAEPIKIPNIMSPHNLIGGLNSMSVGFSDVVATGKCSDFSYRVTMLSQTGDQPLMEINSKGVTGLNLNVTVQTITDGGVWFDPISGDMLRTYHTTPQVIAFINKVPTRCEKGISCAFSWSTAHTPSITHINPTSGSAGASVQISGSGFDASNPGNNR</sequence>
<dbReference type="Gene3D" id="2.60.40.10">
    <property type="entry name" value="Immunoglobulins"/>
    <property type="match status" value="1"/>
</dbReference>
<keyword evidence="4" id="KW-1185">Reference proteome</keyword>
<dbReference type="EMBL" id="CAXITT010001377">
    <property type="protein sequence ID" value="CAL1548485.1"/>
    <property type="molecule type" value="Genomic_DNA"/>
</dbReference>
<feature type="non-terminal residue" evidence="3">
    <location>
        <position position="192"/>
    </location>
</feature>
<feature type="compositionally biased region" description="Polar residues" evidence="2">
    <location>
        <begin position="165"/>
        <end position="180"/>
    </location>
</feature>
<feature type="region of interest" description="Disordered" evidence="2">
    <location>
        <begin position="165"/>
        <end position="192"/>
    </location>
</feature>
<feature type="non-terminal residue" evidence="3">
    <location>
        <position position="1"/>
    </location>
</feature>
<evidence type="ECO:0000313" key="3">
    <source>
        <dbReference type="EMBL" id="CAL1548485.1"/>
    </source>
</evidence>
<evidence type="ECO:0000256" key="1">
    <source>
        <dbReference type="ARBA" id="ARBA00022729"/>
    </source>
</evidence>
<accession>A0AAV2IPW0</accession>
<reference evidence="3 4" key="1">
    <citation type="submission" date="2024-04" db="EMBL/GenBank/DDBJ databases">
        <authorList>
            <consortium name="Genoscope - CEA"/>
            <person name="William W."/>
        </authorList>
    </citation>
    <scope>NUCLEOTIDE SEQUENCE [LARGE SCALE GENOMIC DNA]</scope>
</reference>
<dbReference type="InterPro" id="IPR052387">
    <property type="entry name" value="Fibrocystin"/>
</dbReference>
<gene>
    <name evidence="3" type="ORF">GSLYS_00021802001</name>
</gene>
<keyword evidence="1" id="KW-0732">Signal</keyword>
<evidence type="ECO:0000313" key="4">
    <source>
        <dbReference type="Proteomes" id="UP001497497"/>
    </source>
</evidence>
<evidence type="ECO:0000256" key="2">
    <source>
        <dbReference type="SAM" id="MobiDB-lite"/>
    </source>
</evidence>
<dbReference type="InterPro" id="IPR013783">
    <property type="entry name" value="Ig-like_fold"/>
</dbReference>
<evidence type="ECO:0008006" key="5">
    <source>
        <dbReference type="Google" id="ProtNLM"/>
    </source>
</evidence>
<name>A0AAV2IPW0_LYMST</name>
<dbReference type="AlphaFoldDB" id="A0AAV2IPW0"/>
<organism evidence="3 4">
    <name type="scientific">Lymnaea stagnalis</name>
    <name type="common">Great pond snail</name>
    <name type="synonym">Helix stagnalis</name>
    <dbReference type="NCBI Taxonomy" id="6523"/>
    <lineage>
        <taxon>Eukaryota</taxon>
        <taxon>Metazoa</taxon>
        <taxon>Spiralia</taxon>
        <taxon>Lophotrochozoa</taxon>
        <taxon>Mollusca</taxon>
        <taxon>Gastropoda</taxon>
        <taxon>Heterobranchia</taxon>
        <taxon>Euthyneura</taxon>
        <taxon>Panpulmonata</taxon>
        <taxon>Hygrophila</taxon>
        <taxon>Lymnaeoidea</taxon>
        <taxon>Lymnaeidae</taxon>
        <taxon>Lymnaea</taxon>
    </lineage>
</organism>
<comment type="caution">
    <text evidence="3">The sequence shown here is derived from an EMBL/GenBank/DDBJ whole genome shotgun (WGS) entry which is preliminary data.</text>
</comment>